<reference evidence="1 2" key="1">
    <citation type="submission" date="2018-06" db="EMBL/GenBank/DDBJ databases">
        <authorList>
            <consortium name="Pathogen Informatics"/>
            <person name="Doyle S."/>
        </authorList>
    </citation>
    <scope>NUCLEOTIDE SEQUENCE [LARGE SCALE GENOMIC DNA]</scope>
    <source>
        <strain evidence="1 2">NCTC10738</strain>
    </source>
</reference>
<dbReference type="SUPFAM" id="SSF53850">
    <property type="entry name" value="Periplasmic binding protein-like II"/>
    <property type="match status" value="1"/>
</dbReference>
<dbReference type="GeneID" id="93808231"/>
<gene>
    <name evidence="1" type="ORF">NCTC10738_00289</name>
</gene>
<evidence type="ECO:0000313" key="1">
    <source>
        <dbReference type="EMBL" id="SUI47447.1"/>
    </source>
</evidence>
<dbReference type="Pfam" id="PF04069">
    <property type="entry name" value="OpuAC"/>
    <property type="match status" value="1"/>
</dbReference>
<organism evidence="1 2">
    <name type="scientific">Shewanella algae</name>
    <dbReference type="NCBI Taxonomy" id="38313"/>
    <lineage>
        <taxon>Bacteria</taxon>
        <taxon>Pseudomonadati</taxon>
        <taxon>Pseudomonadota</taxon>
        <taxon>Gammaproteobacteria</taxon>
        <taxon>Alteromonadales</taxon>
        <taxon>Shewanellaceae</taxon>
        <taxon>Shewanella</taxon>
    </lineage>
</organism>
<dbReference type="Gene3D" id="3.40.190.10">
    <property type="entry name" value="Periplasmic binding protein-like II"/>
    <property type="match status" value="1"/>
</dbReference>
<protein>
    <submittedName>
        <fullName evidence="1">ABC-type proline/glycine betaine transport systems, periplasmic components</fullName>
    </submittedName>
</protein>
<dbReference type="Proteomes" id="UP000254069">
    <property type="component" value="Unassembled WGS sequence"/>
</dbReference>
<dbReference type="Gene3D" id="3.40.190.100">
    <property type="entry name" value="Glycine betaine-binding periplasmic protein, domain 2"/>
    <property type="match status" value="1"/>
</dbReference>
<keyword evidence="2" id="KW-1185">Reference proteome</keyword>
<accession>A0A379YNQ0</accession>
<dbReference type="AlphaFoldDB" id="A0A379YNQ0"/>
<dbReference type="InterPro" id="IPR007210">
    <property type="entry name" value="ABC_Gly_betaine_transp_sub-bd"/>
</dbReference>
<evidence type="ECO:0000313" key="2">
    <source>
        <dbReference type="Proteomes" id="UP000254069"/>
    </source>
</evidence>
<sequence length="296" mass="33464">MPNPIPNQAVTSASRETPLRLGVTNLSFHRATAAIVVHVLDIMGKSVQLSFADHQANFDALGRGELDLLCSAWLPHSHGIYLDKVRQNLEVRELGLHYEPYALWGVPEYVPQEQVDSVTDLLRPDVLEKMRRHIQGIGPGAGISRFSKQMMQDYGLQQAGYEFHTGTEQQCFDAFEDALQHKAWAVVPLWQPQFLHHKYKIRELKDPKGLLGGKDRAVLLLAENAAGHFTQAQLRVLDNIRMLNRDIAELDYAINREGLSAEEAAGRWLSAHPVILSQWLSPLWRRQTCEESNHDA</sequence>
<name>A0A379YNQ0_9GAMM</name>
<dbReference type="GO" id="GO:0022857">
    <property type="term" value="F:transmembrane transporter activity"/>
    <property type="evidence" value="ECO:0007669"/>
    <property type="project" value="InterPro"/>
</dbReference>
<dbReference type="EMBL" id="UGYO01000001">
    <property type="protein sequence ID" value="SUI47447.1"/>
    <property type="molecule type" value="Genomic_DNA"/>
</dbReference>
<proteinExistence type="predicted"/>
<dbReference type="GO" id="GO:0043190">
    <property type="term" value="C:ATP-binding cassette (ABC) transporter complex"/>
    <property type="evidence" value="ECO:0007669"/>
    <property type="project" value="InterPro"/>
</dbReference>
<dbReference type="RefSeq" id="WP_025011408.1">
    <property type="nucleotide sequence ID" value="NZ_AP024609.1"/>
</dbReference>